<dbReference type="PANTHER" id="PTHR34145:SF61">
    <property type="entry name" value="OS07G0161500 PROTEIN"/>
    <property type="match status" value="1"/>
</dbReference>
<sequence length="369" mass="41435">MGSEEDIRGKTVKRKGPRLQLTSLPTVPVGFKGFQNLKSTYLADTNITDDGLQHLMSNCSVLEFLGIAGCAMLTTLQISHPSNTLKHLHVYDCCLLQGMELNFGLVRLEYRGLPIVLSPPGTLLLTNMCIKLEGICTSLEYIFTKLRDNVPRLEVLNLKCQEYKMTTLPGKLHEFVYLKHLILELTFESCQRGKTDILQFACLLVAAPSLEKLEFHMWLRWGRERYRAEDGSLRSLPSQPHSHLRSVDITGFYGEKDRLELVLHILRDSVALESMKVDPSPVVAADVNRLGGLGSMHVPHFVDGYEVALEFLCSRDRRNVVHGASPDIIERARRGSSPLSPRNSSAKASWQRVKRVKRLSRPSSSRGAS</sequence>
<dbReference type="Gramene" id="TraesCLE_scaffold_148578_01G000100.1">
    <property type="protein sequence ID" value="TraesCLE_scaffold_148578_01G000100.1"/>
    <property type="gene ID" value="TraesCLE_scaffold_148578_01G000100"/>
</dbReference>
<dbReference type="AlphaFoldDB" id="A0A3B5Y6V3"/>
<keyword evidence="4" id="KW-1185">Reference proteome</keyword>
<dbReference type="Gramene" id="TraesRN1A0100977100.1">
    <property type="protein sequence ID" value="TraesRN1A0100977100.1"/>
    <property type="gene ID" value="TraesRN1A0100977100"/>
</dbReference>
<dbReference type="PANTHER" id="PTHR34145">
    <property type="entry name" value="OS02G0105600 PROTEIN"/>
    <property type="match status" value="1"/>
</dbReference>
<evidence type="ECO:0000259" key="2">
    <source>
        <dbReference type="Pfam" id="PF23622"/>
    </source>
</evidence>
<dbReference type="Gramene" id="TraesWEE_scaffold_106125_01G000200.1">
    <property type="protein sequence ID" value="TraesWEE_scaffold_106125_01G000200.1"/>
    <property type="gene ID" value="TraesWEE_scaffold_106125_01G000200"/>
</dbReference>
<evidence type="ECO:0000313" key="4">
    <source>
        <dbReference type="Proteomes" id="UP000019116"/>
    </source>
</evidence>
<dbReference type="Gramene" id="TraesCS1A03G0920600.1">
    <property type="protein sequence ID" value="TraesCS1A03G0920600.1.CDS"/>
    <property type="gene ID" value="TraesCS1A03G0920600"/>
</dbReference>
<dbReference type="EnsemblPlants" id="TraesCS1A02G381300.1">
    <property type="protein sequence ID" value="TraesCS1A02G381300.1"/>
    <property type="gene ID" value="TraesCS1A02G381300"/>
</dbReference>
<dbReference type="SUPFAM" id="SSF52047">
    <property type="entry name" value="RNI-like"/>
    <property type="match status" value="1"/>
</dbReference>
<dbReference type="Pfam" id="PF23622">
    <property type="entry name" value="LRR_At1g61320_AtMIF1"/>
    <property type="match status" value="1"/>
</dbReference>
<dbReference type="Gene3D" id="3.80.10.10">
    <property type="entry name" value="Ribonuclease Inhibitor"/>
    <property type="match status" value="1"/>
</dbReference>
<dbReference type="Gramene" id="TraesROB_scaffold_029710_01G000100.1">
    <property type="protein sequence ID" value="TraesROB_scaffold_029710_01G000100.1"/>
    <property type="gene ID" value="TraesROB_scaffold_029710_01G000100"/>
</dbReference>
<evidence type="ECO:0000256" key="1">
    <source>
        <dbReference type="SAM" id="MobiDB-lite"/>
    </source>
</evidence>
<accession>A0A3B5Y6V3</accession>
<reference evidence="3" key="1">
    <citation type="submission" date="2018-08" db="EMBL/GenBank/DDBJ databases">
        <authorList>
            <person name="Rossello M."/>
        </authorList>
    </citation>
    <scope>NUCLEOTIDE SEQUENCE [LARGE SCALE GENOMIC DNA]</scope>
    <source>
        <strain evidence="3">cv. Chinese Spring</strain>
    </source>
</reference>
<dbReference type="InterPro" id="IPR055357">
    <property type="entry name" value="LRR_At1g61320_AtMIF1"/>
</dbReference>
<protein>
    <recommendedName>
        <fullName evidence="2">At1g61320/AtMIF1 LRR domain-containing protein</fullName>
    </recommendedName>
</protein>
<dbReference type="InterPro" id="IPR032675">
    <property type="entry name" value="LRR_dom_sf"/>
</dbReference>
<dbReference type="OMA" id="ITICNSH"/>
<feature type="region of interest" description="Disordered" evidence="1">
    <location>
        <begin position="331"/>
        <end position="369"/>
    </location>
</feature>
<dbReference type="InterPro" id="IPR053772">
    <property type="entry name" value="At1g61320/At1g61330-like"/>
</dbReference>
<evidence type="ECO:0000313" key="3">
    <source>
        <dbReference type="EnsemblPlants" id="TraesCS1A02G381300.1"/>
    </source>
</evidence>
<feature type="compositionally biased region" description="Polar residues" evidence="1">
    <location>
        <begin position="337"/>
        <end position="348"/>
    </location>
</feature>
<dbReference type="Gramene" id="TraesCAD_scaffold_006361_01G000700.1">
    <property type="protein sequence ID" value="TraesCAD_scaffold_006361_01G000700.1"/>
    <property type="gene ID" value="TraesCAD_scaffold_006361_01G000700"/>
</dbReference>
<reference evidence="3" key="2">
    <citation type="submission" date="2018-10" db="UniProtKB">
        <authorList>
            <consortium name="EnsemblPlants"/>
        </authorList>
    </citation>
    <scope>IDENTIFICATION</scope>
</reference>
<organism evidence="3">
    <name type="scientific">Triticum aestivum</name>
    <name type="common">Wheat</name>
    <dbReference type="NCBI Taxonomy" id="4565"/>
    <lineage>
        <taxon>Eukaryota</taxon>
        <taxon>Viridiplantae</taxon>
        <taxon>Streptophyta</taxon>
        <taxon>Embryophyta</taxon>
        <taxon>Tracheophyta</taxon>
        <taxon>Spermatophyta</taxon>
        <taxon>Magnoliopsida</taxon>
        <taxon>Liliopsida</taxon>
        <taxon>Poales</taxon>
        <taxon>Poaceae</taxon>
        <taxon>BOP clade</taxon>
        <taxon>Pooideae</taxon>
        <taxon>Triticodae</taxon>
        <taxon>Triticeae</taxon>
        <taxon>Triticinae</taxon>
        <taxon>Triticum</taxon>
    </lineage>
</organism>
<feature type="domain" description="At1g61320/AtMIF1 LRR" evidence="2">
    <location>
        <begin position="29"/>
        <end position="279"/>
    </location>
</feature>
<dbReference type="Gramene" id="TraesCS1A02G381300.1">
    <property type="protein sequence ID" value="TraesCS1A02G381300.1"/>
    <property type="gene ID" value="TraesCS1A02G381300"/>
</dbReference>
<dbReference type="Proteomes" id="UP000019116">
    <property type="component" value="Chromosome 1A"/>
</dbReference>
<proteinExistence type="predicted"/>
<name>A0A3B5Y6V3_WHEAT</name>